<comment type="subcellular location">
    <subcellularLocation>
        <location evidence="1">Membrane</location>
        <topology evidence="1">Multi-pass membrane protein</topology>
    </subcellularLocation>
</comment>
<reference evidence="16" key="1">
    <citation type="submission" date="2021-01" db="EMBL/GenBank/DDBJ databases">
        <authorList>
            <person name="Corre E."/>
            <person name="Pelletier E."/>
            <person name="Niang G."/>
            <person name="Scheremetjew M."/>
            <person name="Finn R."/>
            <person name="Kale V."/>
            <person name="Holt S."/>
            <person name="Cochrane G."/>
            <person name="Meng A."/>
            <person name="Brown T."/>
            <person name="Cohen L."/>
        </authorList>
    </citation>
    <scope>NUCLEOTIDE SEQUENCE</scope>
    <source>
        <strain evidence="16">CCMP3105</strain>
    </source>
</reference>
<evidence type="ECO:0000259" key="13">
    <source>
        <dbReference type="Pfam" id="PF00520"/>
    </source>
</evidence>
<keyword evidence="2" id="KW-0813">Transport</keyword>
<dbReference type="PANTHER" id="PTHR10027:SF10">
    <property type="entry name" value="SLOWPOKE 2, ISOFORM D"/>
    <property type="match status" value="1"/>
</dbReference>
<evidence type="ECO:0000256" key="5">
    <source>
        <dbReference type="ARBA" id="ARBA00022826"/>
    </source>
</evidence>
<evidence type="ECO:0000256" key="7">
    <source>
        <dbReference type="ARBA" id="ARBA00022989"/>
    </source>
</evidence>
<dbReference type="SUPFAM" id="SSF81324">
    <property type="entry name" value="Voltage-gated potassium channels"/>
    <property type="match status" value="1"/>
</dbReference>
<keyword evidence="8" id="KW-0406">Ion transport</keyword>
<feature type="compositionally biased region" description="Basic residues" evidence="11">
    <location>
        <begin position="650"/>
        <end position="659"/>
    </location>
</feature>
<keyword evidence="10" id="KW-0407">Ion channel</keyword>
<evidence type="ECO:0000256" key="3">
    <source>
        <dbReference type="ARBA" id="ARBA00022538"/>
    </source>
</evidence>
<dbReference type="PANTHER" id="PTHR10027">
    <property type="entry name" value="CALCIUM-ACTIVATED POTASSIUM CHANNEL ALPHA CHAIN"/>
    <property type="match status" value="1"/>
</dbReference>
<dbReference type="InterPro" id="IPR047871">
    <property type="entry name" value="K_chnl_Slo-like"/>
</dbReference>
<feature type="domain" description="RCK N-terminal" evidence="15">
    <location>
        <begin position="332"/>
        <end position="443"/>
    </location>
</feature>
<gene>
    <name evidence="16" type="ORF">AMON00008_LOCUS3218</name>
</gene>
<evidence type="ECO:0000256" key="11">
    <source>
        <dbReference type="SAM" id="MobiDB-lite"/>
    </source>
</evidence>
<dbReference type="InterPro" id="IPR003929">
    <property type="entry name" value="K_chnl_BK_asu"/>
</dbReference>
<dbReference type="Pfam" id="PF00520">
    <property type="entry name" value="Ion_trans"/>
    <property type="match status" value="1"/>
</dbReference>
<feature type="transmembrane region" description="Helical" evidence="12">
    <location>
        <begin position="210"/>
        <end position="231"/>
    </location>
</feature>
<dbReference type="Gene3D" id="1.10.287.70">
    <property type="match status" value="1"/>
</dbReference>
<evidence type="ECO:0000259" key="15">
    <source>
        <dbReference type="Pfam" id="PF22614"/>
    </source>
</evidence>
<evidence type="ECO:0000256" key="1">
    <source>
        <dbReference type="ARBA" id="ARBA00004141"/>
    </source>
</evidence>
<feature type="transmembrane region" description="Helical" evidence="12">
    <location>
        <begin position="82"/>
        <end position="104"/>
    </location>
</feature>
<dbReference type="Pfam" id="PF03493">
    <property type="entry name" value="BK_channel_a"/>
    <property type="match status" value="1"/>
</dbReference>
<feature type="domain" description="RCK N-terminal" evidence="15">
    <location>
        <begin position="713"/>
        <end position="821"/>
    </location>
</feature>
<evidence type="ECO:0000259" key="14">
    <source>
        <dbReference type="Pfam" id="PF03493"/>
    </source>
</evidence>
<feature type="domain" description="Ion transport" evidence="13">
    <location>
        <begin position="90"/>
        <end position="295"/>
    </location>
</feature>
<dbReference type="AlphaFoldDB" id="A0A7S4PV28"/>
<dbReference type="Pfam" id="PF22614">
    <property type="entry name" value="Slo-like_RCK"/>
    <property type="match status" value="2"/>
</dbReference>
<feature type="region of interest" description="Disordered" evidence="11">
    <location>
        <begin position="1112"/>
        <end position="1139"/>
    </location>
</feature>
<name>A0A7S4PV28_9DINO</name>
<evidence type="ECO:0000256" key="10">
    <source>
        <dbReference type="ARBA" id="ARBA00023303"/>
    </source>
</evidence>
<keyword evidence="4 12" id="KW-0812">Transmembrane</keyword>
<evidence type="ECO:0000256" key="6">
    <source>
        <dbReference type="ARBA" id="ARBA00022958"/>
    </source>
</evidence>
<keyword evidence="6" id="KW-0630">Potassium</keyword>
<evidence type="ECO:0000256" key="2">
    <source>
        <dbReference type="ARBA" id="ARBA00022448"/>
    </source>
</evidence>
<evidence type="ECO:0000313" key="16">
    <source>
        <dbReference type="EMBL" id="CAE4563599.1"/>
    </source>
</evidence>
<protein>
    <recommendedName>
        <fullName evidence="17">Ion transport domain-containing protein</fullName>
    </recommendedName>
</protein>
<keyword evidence="7 12" id="KW-1133">Transmembrane helix</keyword>
<proteinExistence type="predicted"/>
<evidence type="ECO:0008006" key="17">
    <source>
        <dbReference type="Google" id="ProtNLM"/>
    </source>
</evidence>
<feature type="compositionally biased region" description="Low complexity" evidence="11">
    <location>
        <begin position="1118"/>
        <end position="1128"/>
    </location>
</feature>
<dbReference type="InterPro" id="IPR003148">
    <property type="entry name" value="RCK_N"/>
</dbReference>
<dbReference type="GO" id="GO:0016020">
    <property type="term" value="C:membrane"/>
    <property type="evidence" value="ECO:0007669"/>
    <property type="project" value="UniProtKB-SubCell"/>
</dbReference>
<dbReference type="EMBL" id="HBNR01004765">
    <property type="protein sequence ID" value="CAE4563599.1"/>
    <property type="molecule type" value="Transcribed_RNA"/>
</dbReference>
<dbReference type="GO" id="GO:0005267">
    <property type="term" value="F:potassium channel activity"/>
    <property type="evidence" value="ECO:0007669"/>
    <property type="project" value="UniProtKB-KW"/>
</dbReference>
<feature type="transmembrane region" description="Helical" evidence="12">
    <location>
        <begin position="252"/>
        <end position="270"/>
    </location>
</feature>
<feature type="transmembrane region" description="Helical" evidence="12">
    <location>
        <begin position="282"/>
        <end position="303"/>
    </location>
</feature>
<keyword evidence="3" id="KW-0633">Potassium transport</keyword>
<evidence type="ECO:0000256" key="12">
    <source>
        <dbReference type="SAM" id="Phobius"/>
    </source>
</evidence>
<keyword evidence="9 12" id="KW-0472">Membrane</keyword>
<feature type="region of interest" description="Disordered" evidence="11">
    <location>
        <begin position="638"/>
        <end position="665"/>
    </location>
</feature>
<evidence type="ECO:0000256" key="4">
    <source>
        <dbReference type="ARBA" id="ARBA00022692"/>
    </source>
</evidence>
<organism evidence="16">
    <name type="scientific">Alexandrium monilatum</name>
    <dbReference type="NCBI Taxonomy" id="311494"/>
    <lineage>
        <taxon>Eukaryota</taxon>
        <taxon>Sar</taxon>
        <taxon>Alveolata</taxon>
        <taxon>Dinophyceae</taxon>
        <taxon>Gonyaulacales</taxon>
        <taxon>Pyrocystaceae</taxon>
        <taxon>Alexandrium</taxon>
    </lineage>
</organism>
<evidence type="ECO:0000256" key="9">
    <source>
        <dbReference type="ARBA" id="ARBA00023136"/>
    </source>
</evidence>
<feature type="domain" description="Calcium-activated potassium channel BK alpha subunit" evidence="14">
    <location>
        <begin position="471"/>
        <end position="556"/>
    </location>
</feature>
<dbReference type="Gene3D" id="3.40.50.720">
    <property type="entry name" value="NAD(P)-binding Rossmann-like Domain"/>
    <property type="match status" value="1"/>
</dbReference>
<accession>A0A7S4PV28</accession>
<keyword evidence="5" id="KW-0631">Potassium channel</keyword>
<evidence type="ECO:0000256" key="8">
    <source>
        <dbReference type="ARBA" id="ARBA00023065"/>
    </source>
</evidence>
<sequence length="1139" mass="126411">MEAVAMQSGRRVAAAQAIQFPTWLEFTDANFFWPLIVQILLTLVFNVLSVFYVHWYNQRGNLFHFVHTYIGTTQNMWVKHPAFIVACYILQLLLSIGAVCMFAMRTYTREVSEVGRALEVAMCSFFALHYFTQRLQAGFSPASAWTPCALIDVLTVVPVLLPFVIGLKEAQPHVQWLSLSYLRSYRALTAYQRLERTVGLGEVSELYRRLLMSFLRMVSLVICMGCTVYTLEILGEIPGCEDQFITTNMGDLSFIQITYWMFTTISTVGYGDFSPTTAPSRIFIIFCILGGVAFFGNELDAIIEVRSLIHKHKGRYVPRDRDTMHIVGTGPGVTTFSPTMEAFLNEMLDSESGETAPDVVLLSEEQYDEALIRFVRTELPPKVRRHVHFLVGSAMMPRDLARARLKQCAMAFVIPDTAAPPFVVDGQNILRAIEMKRYRPKLQLRLVLLQPESKLRAMNVGIEQENCFSAFEQKINLLAQSTRVRGFLPLVIGLLQVMTPFHYKEASQQVPDKDREWMPDYLSSLRNTTYGFLVGESLAGLSFQAAACKVYEESTGCALLIAAQHRGSLVLSFNGFLSKGQVVIAIASSREACAAFADTSSDWRVEFLSRREDGAQGIRSASTTSARVMQLSSMKQLGLTRDDNSPPAKTPRKSSRSKTCRSTSSFRPFNRAISENSNFGDYENEEVMDRLERTRVAAEAQELLADPSLVTLVVTGGSVWPQVVAFLRTLRQPFLPGHQPIIVLSAAPPPLSVAEMFESDSKTVFLVGPVLRVHNLLEAGVQQAQTVVVLSGDEPQEAPTGAPSVLMDHNTVLLANTVEQLLGGSSVRHFALYEFATTQAVRLVQHVSSGISHARPTLQTFRSTLPQQLDDVPHREDLSLRHHISRRWQRFIRPFWRIAQVARNICEDLFSNTDLADRDREDGEDGPGADSSLSGNLLLQPRFAAGQAFTLDFFGSALGHVYHFPPTIELMEALTMPARRGQNAFPWQVQCPPEWADRSFGDLLRAWLTGEDAALADAGVVEVIALYRRRGEAADGVESDTWAPAAGYNVTLPPRSTKLKKTDLVTVLAGSTFGRAMARRGLLCGAECSEAAGPWPTMQREEREPSMLSIPESQVCSGRPEGAGAAAEEPGRNGVSVTI</sequence>
<dbReference type="InterPro" id="IPR005821">
    <property type="entry name" value="Ion_trans_dom"/>
</dbReference>
<feature type="transmembrane region" description="Helical" evidence="12">
    <location>
        <begin position="144"/>
        <end position="165"/>
    </location>
</feature>
<feature type="transmembrane region" description="Helical" evidence="12">
    <location>
        <begin position="31"/>
        <end position="53"/>
    </location>
</feature>